<reference evidence="1 2" key="1">
    <citation type="submission" date="2019-07" db="EMBL/GenBank/DDBJ databases">
        <title>Whole genome shotgun sequence of Chryseobacterium hagamense NBRC 105253.</title>
        <authorList>
            <person name="Hosoyama A."/>
            <person name="Uohara A."/>
            <person name="Ohji S."/>
            <person name="Ichikawa N."/>
        </authorList>
    </citation>
    <scope>NUCLEOTIDE SEQUENCE [LARGE SCALE GENOMIC DNA]</scope>
    <source>
        <strain evidence="1 2">NBRC 105253</strain>
    </source>
</reference>
<proteinExistence type="predicted"/>
<evidence type="ECO:0000313" key="1">
    <source>
        <dbReference type="EMBL" id="GEN76256.1"/>
    </source>
</evidence>
<dbReference type="AlphaFoldDB" id="A0A511YM80"/>
<gene>
    <name evidence="1" type="ORF">CHA01nite_19960</name>
</gene>
<sequence length="187" mass="22070">MKFFFILIALLFISCESKIENKECKIDFKISKNMIKTKGIMTSLEFQKNILQISISNFRNDTLHFATPHLIFSKKIAHQNDESGVVIKPFVPNIITDRVVAYHITKSNKKEVISIDSSKTRDKRQYEFKLAPKERYIVEYILNCEESDPEKYELVFFDSNRFDNSNYERIKYPKNGFITVKNKKYGK</sequence>
<comment type="caution">
    <text evidence="1">The sequence shown here is derived from an EMBL/GenBank/DDBJ whole genome shotgun (WGS) entry which is preliminary data.</text>
</comment>
<name>A0A511YM80_9FLAO</name>
<dbReference type="Proteomes" id="UP000321863">
    <property type="component" value="Unassembled WGS sequence"/>
</dbReference>
<organism evidence="1 2">
    <name type="scientific">Chryseobacterium hagamense</name>
    <dbReference type="NCBI Taxonomy" id="395935"/>
    <lineage>
        <taxon>Bacteria</taxon>
        <taxon>Pseudomonadati</taxon>
        <taxon>Bacteroidota</taxon>
        <taxon>Flavobacteriia</taxon>
        <taxon>Flavobacteriales</taxon>
        <taxon>Weeksellaceae</taxon>
        <taxon>Chryseobacterium group</taxon>
        <taxon>Chryseobacterium</taxon>
    </lineage>
</organism>
<accession>A0A511YM80</accession>
<dbReference type="OrthoDB" id="9919141at2"/>
<keyword evidence="2" id="KW-1185">Reference proteome</keyword>
<evidence type="ECO:0000313" key="2">
    <source>
        <dbReference type="Proteomes" id="UP000321863"/>
    </source>
</evidence>
<dbReference type="EMBL" id="BJYJ01000008">
    <property type="protein sequence ID" value="GEN76256.1"/>
    <property type="molecule type" value="Genomic_DNA"/>
</dbReference>
<dbReference type="PROSITE" id="PS51257">
    <property type="entry name" value="PROKAR_LIPOPROTEIN"/>
    <property type="match status" value="1"/>
</dbReference>
<dbReference type="RefSeq" id="WP_146941177.1">
    <property type="nucleotide sequence ID" value="NZ_BJYJ01000008.1"/>
</dbReference>
<protein>
    <submittedName>
        <fullName evidence="1">Uncharacterized protein</fullName>
    </submittedName>
</protein>